<accession>A0A1H6FS28</accession>
<reference evidence="2" key="1">
    <citation type="submission" date="2016-10" db="EMBL/GenBank/DDBJ databases">
        <authorList>
            <person name="Varghese N."/>
            <person name="Submissions S."/>
        </authorList>
    </citation>
    <scope>NUCLEOTIDE SEQUENCE [LARGE SCALE GENOMIC DNA]</scope>
    <source>
        <strain evidence="2">ATCC 35263</strain>
    </source>
</reference>
<dbReference type="Proteomes" id="UP000222056">
    <property type="component" value="Unassembled WGS sequence"/>
</dbReference>
<protein>
    <submittedName>
        <fullName evidence="1">Uncharacterized protein</fullName>
    </submittedName>
</protein>
<proteinExistence type="predicted"/>
<name>A0A1H6FS28_THEAL</name>
<dbReference type="OrthoDB" id="5242455at2"/>
<dbReference type="AlphaFoldDB" id="A0A1H6FS28"/>
<evidence type="ECO:0000313" key="2">
    <source>
        <dbReference type="Proteomes" id="UP000222056"/>
    </source>
</evidence>
<keyword evidence="2" id="KW-1185">Reference proteome</keyword>
<dbReference type="STRING" id="29539.SAMN02745716_1269"/>
<evidence type="ECO:0000313" key="1">
    <source>
        <dbReference type="EMBL" id="SEH13699.1"/>
    </source>
</evidence>
<sequence>MPWTESQSASFGARHERSDTDDAQNLLLDLEEFRAQLSQLFPRTPGEVHVVLHPSDASLVAAQPALVAWRATQTATARRYLAGWPSGRELHVLAPRALRQRAAPRAASLRALALTARRLYVQVVAAHNGVPLPPPLTPARSWRLWRLGWLWEGPAAVLAGQGQALLPALATRLREGPLGGPPPGPRDALLGGLAVAAALADRDGEAALARLYALAAEQPPRDRGERLLERAFRAPLGEVGEALARFQAEVPRRLARHAESP</sequence>
<organism evidence="1 2">
    <name type="scientific">Thermoleophilum album</name>
    <dbReference type="NCBI Taxonomy" id="29539"/>
    <lineage>
        <taxon>Bacteria</taxon>
        <taxon>Bacillati</taxon>
        <taxon>Actinomycetota</taxon>
        <taxon>Thermoleophilia</taxon>
        <taxon>Thermoleophilales</taxon>
        <taxon>Thermoleophilaceae</taxon>
        <taxon>Thermoleophilum</taxon>
    </lineage>
</organism>
<dbReference type="EMBL" id="FNWJ01000002">
    <property type="protein sequence ID" value="SEH13699.1"/>
    <property type="molecule type" value="Genomic_DNA"/>
</dbReference>
<dbReference type="RefSeq" id="WP_093117444.1">
    <property type="nucleotide sequence ID" value="NZ_FNWJ01000002.1"/>
</dbReference>
<gene>
    <name evidence="1" type="ORF">SAMN02745716_1269</name>
</gene>